<dbReference type="InterPro" id="IPR011990">
    <property type="entry name" value="TPR-like_helical_dom_sf"/>
</dbReference>
<dbReference type="Pfam" id="PF08238">
    <property type="entry name" value="Sel1"/>
    <property type="match status" value="5"/>
</dbReference>
<gene>
    <name evidence="2" type="ORF">NP493_83g00004</name>
</gene>
<dbReference type="AlphaFoldDB" id="A0AAD9UI47"/>
<proteinExistence type="predicted"/>
<name>A0AAD9UI47_RIDPI</name>
<dbReference type="InterPro" id="IPR042756">
    <property type="entry name" value="Sel-1L3"/>
</dbReference>
<reference evidence="2" key="1">
    <citation type="journal article" date="2023" name="Mol. Biol. Evol.">
        <title>Third-Generation Sequencing Reveals the Adaptive Role of the Epigenome in Three Deep-Sea Polychaetes.</title>
        <authorList>
            <person name="Perez M."/>
            <person name="Aroh O."/>
            <person name="Sun Y."/>
            <person name="Lan Y."/>
            <person name="Juniper S.K."/>
            <person name="Young C.R."/>
            <person name="Angers B."/>
            <person name="Qian P.Y."/>
        </authorList>
    </citation>
    <scope>NUCLEOTIDE SEQUENCE</scope>
    <source>
        <strain evidence="2">R07B-5</strain>
    </source>
</reference>
<dbReference type="Proteomes" id="UP001209878">
    <property type="component" value="Unassembled WGS sequence"/>
</dbReference>
<accession>A0AAD9UI47</accession>
<dbReference type="Gene3D" id="1.25.40.10">
    <property type="entry name" value="Tetratricopeptide repeat domain"/>
    <property type="match status" value="1"/>
</dbReference>
<organism evidence="2 3">
    <name type="scientific">Ridgeia piscesae</name>
    <name type="common">Tubeworm</name>
    <dbReference type="NCBI Taxonomy" id="27915"/>
    <lineage>
        <taxon>Eukaryota</taxon>
        <taxon>Metazoa</taxon>
        <taxon>Spiralia</taxon>
        <taxon>Lophotrochozoa</taxon>
        <taxon>Annelida</taxon>
        <taxon>Polychaeta</taxon>
        <taxon>Sedentaria</taxon>
        <taxon>Canalipalpata</taxon>
        <taxon>Sabellida</taxon>
        <taxon>Siboglinidae</taxon>
        <taxon>Ridgeia</taxon>
    </lineage>
</organism>
<keyword evidence="3" id="KW-1185">Reference proteome</keyword>
<dbReference type="InterPro" id="IPR006597">
    <property type="entry name" value="Sel1-like"/>
</dbReference>
<dbReference type="SUPFAM" id="SSF81901">
    <property type="entry name" value="HCP-like"/>
    <property type="match status" value="2"/>
</dbReference>
<sequence>MCYKEADASLHQPVVLPPPYDRPGKPLNQCFSWWLQLKLVTLKEQYLPRCRVEQEVLHLIAYPLIMSGTNHGLQRPLPEYVNKELLLEKIDKLTSPTFTISVWLYILEYCPLSNLCSIFHKFTWEGYYRTPLVFINKADNLGVWYNDTDSLLAVGGSELCPSFKGVIGDAVLYRRTLVQPHEIPRPSAKHPMYLVKFASSWNKCESYRGWFHHEIETIKKRNRTCSNWFADVLRVAVATPPEYSLRQCFPLVWMSDNGKQMKKFLRTYVRLGERHLIKYLAQTTYDNVEYILRIHGLILMPTVTRDLERASCLGNHNATFMLSMIYNNGIGRRPDQRTARMLLWRCALENNRLCHLALANKHTFGLDQIPISLEHAYASYKNVADKTRDDRLTHTDGDVYTEQIRLTDEERVSAQTAEDGEVFRWLKYQAGQGVVSAQKHLGRLLYWGTQGVRRDVNAAVDYYRMGAEAGDLNAMHDYAIVLLKGHGVPKNVTMAVSLLERAAAKGNVHSMNTLGWYAMDVEHNMTKAAMYFDKAYKYGDPDAAHNLGHMHLNGFHPNSKNDSYWLLLTKAFQYFKFGATRGQLMSSLMVALYNMRGLPNLARNTDIAVDWSRYVAEQNAYLGKLLSMGLVLYKEGAWDTAMFYYMMAANAGIEVGNFNAAHLSWVKMGDYFWYGIHNNKNTTAAAVMYAYAALAGDPHGLHSLAYLVEEGSPVPPSIWVSLDIPASALESKTSLVRELYRRCVDSQRIDAYVACTASMFKVGLVNIWRQHQFVIMMLGLFSGITLIILSVVAITHYVYPRRRAIATCPT</sequence>
<evidence type="ECO:0000313" key="2">
    <source>
        <dbReference type="EMBL" id="KAK2190344.1"/>
    </source>
</evidence>
<dbReference type="PANTHER" id="PTHR44444:SF6">
    <property type="entry name" value="LAMININ G DOMAIN-CONTAINING PROTEIN"/>
    <property type="match status" value="1"/>
</dbReference>
<evidence type="ECO:0000313" key="3">
    <source>
        <dbReference type="Proteomes" id="UP001209878"/>
    </source>
</evidence>
<keyword evidence="1" id="KW-1133">Transmembrane helix</keyword>
<evidence type="ECO:0000256" key="1">
    <source>
        <dbReference type="SAM" id="Phobius"/>
    </source>
</evidence>
<feature type="transmembrane region" description="Helical" evidence="1">
    <location>
        <begin position="773"/>
        <end position="799"/>
    </location>
</feature>
<dbReference type="EMBL" id="JAODUO010000082">
    <property type="protein sequence ID" value="KAK2190344.1"/>
    <property type="molecule type" value="Genomic_DNA"/>
</dbReference>
<dbReference type="SMART" id="SM00671">
    <property type="entry name" value="SEL1"/>
    <property type="match status" value="8"/>
</dbReference>
<dbReference type="PANTHER" id="PTHR44444">
    <property type="entry name" value="PROTEIN SEL-1 HOMOLOG 3"/>
    <property type="match status" value="1"/>
</dbReference>
<protein>
    <submittedName>
        <fullName evidence="2">Uncharacterized protein</fullName>
    </submittedName>
</protein>
<keyword evidence="1" id="KW-0472">Membrane</keyword>
<comment type="caution">
    <text evidence="2">The sequence shown here is derived from an EMBL/GenBank/DDBJ whole genome shotgun (WGS) entry which is preliminary data.</text>
</comment>
<keyword evidence="1" id="KW-0812">Transmembrane</keyword>